<dbReference type="AlphaFoldDB" id="U7QSC2"/>
<gene>
    <name evidence="1" type="ORF">M595_0671</name>
</gene>
<dbReference type="Proteomes" id="UP000017127">
    <property type="component" value="Unassembled WGS sequence"/>
</dbReference>
<keyword evidence="2" id="KW-1185">Reference proteome</keyword>
<proteinExistence type="predicted"/>
<name>U7QSC2_9CYAN</name>
<accession>U7QSC2</accession>
<reference evidence="1 2" key="1">
    <citation type="journal article" date="2013" name="Front. Microbiol.">
        <title>Comparative genomic analyses of the cyanobacterium, Lyngbya aestuarii BL J, a powerful hydrogen producer.</title>
        <authorList>
            <person name="Kothari A."/>
            <person name="Vaughn M."/>
            <person name="Garcia-Pichel F."/>
        </authorList>
    </citation>
    <scope>NUCLEOTIDE SEQUENCE [LARGE SCALE GENOMIC DNA]</scope>
    <source>
        <strain evidence="1 2">BL J</strain>
    </source>
</reference>
<organism evidence="1 2">
    <name type="scientific">Lyngbya aestuarii BL J</name>
    <dbReference type="NCBI Taxonomy" id="1348334"/>
    <lineage>
        <taxon>Bacteria</taxon>
        <taxon>Bacillati</taxon>
        <taxon>Cyanobacteriota</taxon>
        <taxon>Cyanophyceae</taxon>
        <taxon>Oscillatoriophycideae</taxon>
        <taxon>Oscillatoriales</taxon>
        <taxon>Microcoleaceae</taxon>
        <taxon>Lyngbya</taxon>
    </lineage>
</organism>
<dbReference type="EMBL" id="AUZM01000004">
    <property type="protein sequence ID" value="ERT09311.1"/>
    <property type="molecule type" value="Genomic_DNA"/>
</dbReference>
<protein>
    <submittedName>
        <fullName evidence="1">Uncharacterized protein</fullName>
    </submittedName>
</protein>
<evidence type="ECO:0000313" key="1">
    <source>
        <dbReference type="EMBL" id="ERT09311.1"/>
    </source>
</evidence>
<comment type="caution">
    <text evidence="1">The sequence shown here is derived from an EMBL/GenBank/DDBJ whole genome shotgun (WGS) entry which is preliminary data.</text>
</comment>
<evidence type="ECO:0000313" key="2">
    <source>
        <dbReference type="Proteomes" id="UP000017127"/>
    </source>
</evidence>
<sequence>MCRVLLFILMGFSEVKGEFAAVSINDLSNNRNNFGVLSLIKIKLCV</sequence>